<keyword evidence="2" id="KW-1185">Reference proteome</keyword>
<dbReference type="InterPro" id="IPR042226">
    <property type="entry name" value="eFR1_2_sf"/>
</dbReference>
<evidence type="ECO:0000313" key="1">
    <source>
        <dbReference type="EMBL" id="GAA2511453.1"/>
    </source>
</evidence>
<dbReference type="Pfam" id="PF18844">
    <property type="entry name" value="baeRF_family2"/>
    <property type="match status" value="1"/>
</dbReference>
<evidence type="ECO:0000313" key="2">
    <source>
        <dbReference type="Proteomes" id="UP001499978"/>
    </source>
</evidence>
<reference evidence="1 2" key="1">
    <citation type="journal article" date="2019" name="Int. J. Syst. Evol. Microbiol.">
        <title>The Global Catalogue of Microorganisms (GCM) 10K type strain sequencing project: providing services to taxonomists for standard genome sequencing and annotation.</title>
        <authorList>
            <consortium name="The Broad Institute Genomics Platform"/>
            <consortium name="The Broad Institute Genome Sequencing Center for Infectious Disease"/>
            <person name="Wu L."/>
            <person name="Ma J."/>
        </authorList>
    </citation>
    <scope>NUCLEOTIDE SEQUENCE [LARGE SCALE GENOMIC DNA]</scope>
    <source>
        <strain evidence="1 2">JCM 3367</strain>
    </source>
</reference>
<keyword evidence="1" id="KW-0378">Hydrolase</keyword>
<dbReference type="SUPFAM" id="SSF53137">
    <property type="entry name" value="Translational machinery components"/>
    <property type="match status" value="1"/>
</dbReference>
<dbReference type="EMBL" id="BAAARY010000001">
    <property type="protein sequence ID" value="GAA2511453.1"/>
    <property type="molecule type" value="Genomic_DNA"/>
</dbReference>
<dbReference type="GO" id="GO:0016787">
    <property type="term" value="F:hydrolase activity"/>
    <property type="evidence" value="ECO:0007669"/>
    <property type="project" value="UniProtKB-KW"/>
</dbReference>
<dbReference type="Gene3D" id="3.30.420.60">
    <property type="entry name" value="eRF1 domain 2"/>
    <property type="match status" value="1"/>
</dbReference>
<dbReference type="RefSeq" id="WP_344166993.1">
    <property type="nucleotide sequence ID" value="NZ_BAAARY010000001.1"/>
</dbReference>
<sequence>MDLSFLRPLYDRPGPWASAYLDITADVPTAPAERELRWRRLREQLVSDGADPGTVAALDDAILGREPTPGRHGLVVFASDGLVVMDETLPAPPPADSARWAPLPDVMPLLAARGEEISWLRVVADRTGADLEGVSTGGVARRDEVIGQEDFPIRKVKPGGWSSRRYQQAAEVTWQRNAGDVAAAADALGREIGAEILVVGGDVRAVQQFMEQLPAYWQGRVVRTEAGSRAPGADPEAIDEATAAAITDAARRHTDQVLDRFGVQLGQPELEGTGLPAVVAALQRGQAETVLSAAPHLLAEPIWIGPEATHLALSAEDLTAMGVENPQRDRADAALARAMAGTDAQLVMLDQDDAPGGAPLAVVLRYADVPTSS</sequence>
<accession>A0ABN3MZL6</accession>
<protein>
    <submittedName>
        <fullName evidence="1">Vms1/Ankzf1 family peptidyl-tRNA hydrolase</fullName>
    </submittedName>
</protein>
<organism evidence="1 2">
    <name type="scientific">Pilimelia columellifera subsp. columellifera</name>
    <dbReference type="NCBI Taxonomy" id="706583"/>
    <lineage>
        <taxon>Bacteria</taxon>
        <taxon>Bacillati</taxon>
        <taxon>Actinomycetota</taxon>
        <taxon>Actinomycetes</taxon>
        <taxon>Micromonosporales</taxon>
        <taxon>Micromonosporaceae</taxon>
        <taxon>Pilimelia</taxon>
    </lineage>
</organism>
<dbReference type="Proteomes" id="UP001499978">
    <property type="component" value="Unassembled WGS sequence"/>
</dbReference>
<proteinExistence type="predicted"/>
<dbReference type="InterPro" id="IPR040701">
    <property type="entry name" value="Bact_RF_family2"/>
</dbReference>
<comment type="caution">
    <text evidence="1">The sequence shown here is derived from an EMBL/GenBank/DDBJ whole genome shotgun (WGS) entry which is preliminary data.</text>
</comment>
<gene>
    <name evidence="1" type="ORF">GCM10010201_02980</name>
</gene>
<name>A0ABN3MZL6_9ACTN</name>